<dbReference type="STRING" id="745531.A0A0C3PEM1"/>
<proteinExistence type="inferred from homology"/>
<dbReference type="AlphaFoldDB" id="A0A0C3PEM1"/>
<comment type="catalytic activity">
    <reaction evidence="9">
        <text>L-threonyl-[protein] + ATP = O-phospho-L-threonyl-[protein] + ADP + H(+)</text>
        <dbReference type="Rhea" id="RHEA:46608"/>
        <dbReference type="Rhea" id="RHEA-COMP:11060"/>
        <dbReference type="Rhea" id="RHEA-COMP:11605"/>
        <dbReference type="ChEBI" id="CHEBI:15378"/>
        <dbReference type="ChEBI" id="CHEBI:30013"/>
        <dbReference type="ChEBI" id="CHEBI:30616"/>
        <dbReference type="ChEBI" id="CHEBI:61977"/>
        <dbReference type="ChEBI" id="CHEBI:456216"/>
        <dbReference type="EC" id="2.7.12.1"/>
    </reaction>
</comment>
<evidence type="ECO:0000259" key="14">
    <source>
        <dbReference type="PROSITE" id="PS50011"/>
    </source>
</evidence>
<protein>
    <recommendedName>
        <fullName evidence="2">dual-specificity kinase</fullName>
        <ecNumber evidence="2">2.7.12.1</ecNumber>
    </recommendedName>
</protein>
<dbReference type="FunFam" id="1.10.510.10:FF:000112">
    <property type="entry name" value="Putative dual specificity tyrosine-phosphorylation-regulated kinase 2"/>
    <property type="match status" value="1"/>
</dbReference>
<feature type="domain" description="Protein kinase" evidence="14">
    <location>
        <begin position="441"/>
        <end position="737"/>
    </location>
</feature>
<feature type="compositionally biased region" description="Low complexity" evidence="12">
    <location>
        <begin position="288"/>
        <end position="321"/>
    </location>
</feature>
<keyword evidence="7 11" id="KW-0067">ATP-binding</keyword>
<dbReference type="EC" id="2.7.12.1" evidence="2"/>
<dbReference type="GO" id="GO:0004712">
    <property type="term" value="F:protein serine/threonine/tyrosine kinase activity"/>
    <property type="evidence" value="ECO:0007669"/>
    <property type="project" value="UniProtKB-EC"/>
</dbReference>
<evidence type="ECO:0000256" key="4">
    <source>
        <dbReference type="ARBA" id="ARBA00022679"/>
    </source>
</evidence>
<dbReference type="PANTHER" id="PTHR24058:SF22">
    <property type="entry name" value="DUAL SPECIFICITY TYROSINE-PHOSPHORYLATION-REGULATED KINASE 4"/>
    <property type="match status" value="1"/>
</dbReference>
<feature type="region of interest" description="Disordered" evidence="12">
    <location>
        <begin position="679"/>
        <end position="698"/>
    </location>
</feature>
<gene>
    <name evidence="15" type="ORF">PHLGIDRAFT_76869</name>
</gene>
<evidence type="ECO:0000256" key="3">
    <source>
        <dbReference type="ARBA" id="ARBA00022527"/>
    </source>
</evidence>
<evidence type="ECO:0000256" key="12">
    <source>
        <dbReference type="SAM" id="MobiDB-lite"/>
    </source>
</evidence>
<dbReference type="PROSITE" id="PS00107">
    <property type="entry name" value="PROTEIN_KINASE_ATP"/>
    <property type="match status" value="1"/>
</dbReference>
<dbReference type="SUPFAM" id="SSF56112">
    <property type="entry name" value="Protein kinase-like (PK-like)"/>
    <property type="match status" value="1"/>
</dbReference>
<name>A0A0C3PEM1_PHLG1</name>
<keyword evidence="3" id="KW-0723">Serine/threonine-protein kinase</keyword>
<sequence length="935" mass="102287">MGRKRGKTLSSAQPKKVEPVAMPPMHVSALPPATAQRLANMKSGSQTSLSSQQSTPKSSRVMSQTASSMAKQSDTSLRGTRNALPTIAGSPSVGTVPHNSSKEPPPMSSLNTSSMLTKDTPTKIPRISGRSSAANSPTLKASRRASMIVNSTNTPSRDTSPLVNDTSMTNEFGVLESGSTPKGATSTASQRQSVRASPSAAATTTAASRVPRQISGSSSSTVNGLSTRKNRESISFSGLRKSSTGSVASITQASNDAPQPAQSHRFSALSPSKGLKLLSPKISLATTRSAMASSSQSMAQAMASPSTSRHTTTSTPSPVSSLVDEDEILGDEEMMQYIKKQQAKKLASGANQADLDEMLRFPEPIHPASPVSPAAILKSNQVQHLSEYECKEILDYSSVYCIGARSDKKPATLDNTTNNHGYDDERGDYLIVMHDHLAYRYEVVGTLGKGSFGQVLHCRDHCTGESVAIKIIRNKKRFHHQALVEIKILDNLRKWDNEEKHHVIKMTEHFYFRGHLCIATELLSINLYELIKANSFVGFSTGLIRRFTSQMLQSLALMRHHRIVHCDLKPENVLLRHPAKSAIKVIDFGSSCFEHEKIYTYIQSRFYRSPEVILGMNYHMAIDMWSLGCIMAELYTGFPIFPGENEQEQLSCIMEVLGIPDKDFINRSSRRRLFFDQTGAPRPVMNSKGRRRRPGSKTLQQVLRCDDELFVDFIAKCLIWDPERRLKPQAALRHPYISGGKRATKILSPQPPASSSKTLLNSASASFTSNRSSKSIPETPKKSLISAPTPLTARTSRITSGAVPTTPSSNSGSLHTTLGSSRSYRASQTQSLSYHSSHSSRTMVSTSTSFSRAVADAHFCCSSQNDLLRHVVFAFIAFYCTTYSIYALLIMTGRVATREVGLITRLIQCHIPLGLLSFLGRCTLLATELRGRLML</sequence>
<feature type="compositionally biased region" description="Polar residues" evidence="12">
    <location>
        <begin position="148"/>
        <end position="170"/>
    </location>
</feature>
<keyword evidence="13" id="KW-0812">Transmembrane</keyword>
<dbReference type="InterPro" id="IPR011009">
    <property type="entry name" value="Kinase-like_dom_sf"/>
</dbReference>
<feature type="compositionally biased region" description="Polar residues" evidence="12">
    <location>
        <begin position="221"/>
        <end position="265"/>
    </location>
</feature>
<comment type="catalytic activity">
    <reaction evidence="8">
        <text>L-seryl-[protein] + ATP = O-phospho-L-seryl-[protein] + ADP + H(+)</text>
        <dbReference type="Rhea" id="RHEA:17989"/>
        <dbReference type="Rhea" id="RHEA-COMP:9863"/>
        <dbReference type="Rhea" id="RHEA-COMP:11604"/>
        <dbReference type="ChEBI" id="CHEBI:15378"/>
        <dbReference type="ChEBI" id="CHEBI:29999"/>
        <dbReference type="ChEBI" id="CHEBI:30616"/>
        <dbReference type="ChEBI" id="CHEBI:83421"/>
        <dbReference type="ChEBI" id="CHEBI:456216"/>
        <dbReference type="EC" id="2.7.12.1"/>
    </reaction>
</comment>
<keyword evidence="4" id="KW-0808">Transferase</keyword>
<dbReference type="PANTHER" id="PTHR24058">
    <property type="entry name" value="DUAL SPECIFICITY PROTEIN KINASE"/>
    <property type="match status" value="1"/>
</dbReference>
<keyword evidence="16" id="KW-1185">Reference proteome</keyword>
<feature type="transmembrane region" description="Helical" evidence="13">
    <location>
        <begin position="867"/>
        <end position="889"/>
    </location>
</feature>
<reference evidence="15 16" key="1">
    <citation type="journal article" date="2014" name="PLoS Genet.">
        <title>Analysis of the Phlebiopsis gigantea genome, transcriptome and secretome provides insight into its pioneer colonization strategies of wood.</title>
        <authorList>
            <person name="Hori C."/>
            <person name="Ishida T."/>
            <person name="Igarashi K."/>
            <person name="Samejima M."/>
            <person name="Suzuki H."/>
            <person name="Master E."/>
            <person name="Ferreira P."/>
            <person name="Ruiz-Duenas F.J."/>
            <person name="Held B."/>
            <person name="Canessa P."/>
            <person name="Larrondo L.F."/>
            <person name="Schmoll M."/>
            <person name="Druzhinina I.S."/>
            <person name="Kubicek C.P."/>
            <person name="Gaskell J.A."/>
            <person name="Kersten P."/>
            <person name="St John F."/>
            <person name="Glasner J."/>
            <person name="Sabat G."/>
            <person name="Splinter BonDurant S."/>
            <person name="Syed K."/>
            <person name="Yadav J."/>
            <person name="Mgbeahuruike A.C."/>
            <person name="Kovalchuk A."/>
            <person name="Asiegbu F.O."/>
            <person name="Lackner G."/>
            <person name="Hoffmeister D."/>
            <person name="Rencoret J."/>
            <person name="Gutierrez A."/>
            <person name="Sun H."/>
            <person name="Lindquist E."/>
            <person name="Barry K."/>
            <person name="Riley R."/>
            <person name="Grigoriev I.V."/>
            <person name="Henrissat B."/>
            <person name="Kues U."/>
            <person name="Berka R.M."/>
            <person name="Martinez A.T."/>
            <person name="Covert S.F."/>
            <person name="Blanchette R.A."/>
            <person name="Cullen D."/>
        </authorList>
    </citation>
    <scope>NUCLEOTIDE SEQUENCE [LARGE SCALE GENOMIC DNA]</scope>
    <source>
        <strain evidence="15 16">11061_1 CR5-6</strain>
    </source>
</reference>
<dbReference type="Gene3D" id="1.10.510.10">
    <property type="entry name" value="Transferase(Phosphotransferase) domain 1"/>
    <property type="match status" value="1"/>
</dbReference>
<dbReference type="PROSITE" id="PS50011">
    <property type="entry name" value="PROTEIN_KINASE_DOM"/>
    <property type="match status" value="1"/>
</dbReference>
<dbReference type="Gene3D" id="3.30.200.20">
    <property type="entry name" value="Phosphorylase Kinase, domain 1"/>
    <property type="match status" value="1"/>
</dbReference>
<dbReference type="HOGENOM" id="CLU_000288_5_1_1"/>
<evidence type="ECO:0000313" key="16">
    <source>
        <dbReference type="Proteomes" id="UP000053257"/>
    </source>
</evidence>
<dbReference type="InterPro" id="IPR008271">
    <property type="entry name" value="Ser/Thr_kinase_AS"/>
</dbReference>
<dbReference type="Gene3D" id="3.30.10.30">
    <property type="entry name" value="DYRK"/>
    <property type="match status" value="1"/>
</dbReference>
<dbReference type="InterPro" id="IPR000719">
    <property type="entry name" value="Prot_kinase_dom"/>
</dbReference>
<evidence type="ECO:0000256" key="2">
    <source>
        <dbReference type="ARBA" id="ARBA00013203"/>
    </source>
</evidence>
<evidence type="ECO:0000256" key="1">
    <source>
        <dbReference type="ARBA" id="ARBA00008867"/>
    </source>
</evidence>
<dbReference type="InterPro" id="IPR017441">
    <property type="entry name" value="Protein_kinase_ATP_BS"/>
</dbReference>
<dbReference type="CDD" id="cd14210">
    <property type="entry name" value="PKc_DYRK"/>
    <property type="match status" value="1"/>
</dbReference>
<feature type="compositionally biased region" description="Polar residues" evidence="12">
    <location>
        <begin position="792"/>
        <end position="820"/>
    </location>
</feature>
<dbReference type="InterPro" id="IPR050494">
    <property type="entry name" value="Ser_Thr_dual-spec_kinase"/>
</dbReference>
<keyword evidence="5 11" id="KW-0547">Nucleotide-binding</keyword>
<keyword evidence="13" id="KW-1133">Transmembrane helix</keyword>
<dbReference type="OrthoDB" id="9332038at2759"/>
<dbReference type="GO" id="GO:0005856">
    <property type="term" value="C:cytoskeleton"/>
    <property type="evidence" value="ECO:0007669"/>
    <property type="project" value="TreeGrafter"/>
</dbReference>
<feature type="compositionally biased region" description="Polar residues" evidence="12">
    <location>
        <begin position="177"/>
        <end position="192"/>
    </location>
</feature>
<feature type="compositionally biased region" description="Polar residues" evidence="12">
    <location>
        <begin position="129"/>
        <end position="139"/>
    </location>
</feature>
<feature type="compositionally biased region" description="Low complexity" evidence="12">
    <location>
        <begin position="193"/>
        <end position="220"/>
    </location>
</feature>
<evidence type="ECO:0000256" key="10">
    <source>
        <dbReference type="ARBA" id="ARBA00051680"/>
    </source>
</evidence>
<dbReference type="Pfam" id="PF00069">
    <property type="entry name" value="Pkinase"/>
    <property type="match status" value="1"/>
</dbReference>
<accession>A0A0C3PEM1</accession>
<dbReference type="GO" id="GO:0004674">
    <property type="term" value="F:protein serine/threonine kinase activity"/>
    <property type="evidence" value="ECO:0007669"/>
    <property type="project" value="UniProtKB-KW"/>
</dbReference>
<evidence type="ECO:0000256" key="9">
    <source>
        <dbReference type="ARBA" id="ARBA00049308"/>
    </source>
</evidence>
<feature type="compositionally biased region" description="Polar residues" evidence="12">
    <location>
        <begin position="60"/>
        <end position="79"/>
    </location>
</feature>
<evidence type="ECO:0000256" key="11">
    <source>
        <dbReference type="PROSITE-ProRule" id="PRU10141"/>
    </source>
</evidence>
<dbReference type="GO" id="GO:0005737">
    <property type="term" value="C:cytoplasm"/>
    <property type="evidence" value="ECO:0007669"/>
    <property type="project" value="TreeGrafter"/>
</dbReference>
<feature type="compositionally biased region" description="Low complexity" evidence="12">
    <location>
        <begin position="42"/>
        <end position="59"/>
    </location>
</feature>
<feature type="compositionally biased region" description="Polar residues" evidence="12">
    <location>
        <begin position="108"/>
        <end position="119"/>
    </location>
</feature>
<dbReference type="InterPro" id="IPR042521">
    <property type="entry name" value="DYRK"/>
</dbReference>
<evidence type="ECO:0000256" key="8">
    <source>
        <dbReference type="ARBA" id="ARBA00049003"/>
    </source>
</evidence>
<evidence type="ECO:0000256" key="7">
    <source>
        <dbReference type="ARBA" id="ARBA00022840"/>
    </source>
</evidence>
<feature type="compositionally biased region" description="Low complexity" evidence="12">
    <location>
        <begin position="761"/>
        <end position="775"/>
    </location>
</feature>
<evidence type="ECO:0000256" key="13">
    <source>
        <dbReference type="SAM" id="Phobius"/>
    </source>
</evidence>
<feature type="region of interest" description="Disordered" evidence="12">
    <location>
        <begin position="742"/>
        <end position="820"/>
    </location>
</feature>
<dbReference type="SMART" id="SM00220">
    <property type="entry name" value="S_TKc"/>
    <property type="match status" value="1"/>
</dbReference>
<dbReference type="Proteomes" id="UP000053257">
    <property type="component" value="Unassembled WGS sequence"/>
</dbReference>
<evidence type="ECO:0000256" key="5">
    <source>
        <dbReference type="ARBA" id="ARBA00022741"/>
    </source>
</evidence>
<dbReference type="EMBL" id="KN840595">
    <property type="protein sequence ID" value="KIP03898.1"/>
    <property type="molecule type" value="Genomic_DNA"/>
</dbReference>
<feature type="region of interest" description="Disordered" evidence="12">
    <location>
        <begin position="1"/>
        <end position="272"/>
    </location>
</feature>
<dbReference type="GO" id="GO:0005524">
    <property type="term" value="F:ATP binding"/>
    <property type="evidence" value="ECO:0007669"/>
    <property type="project" value="UniProtKB-UniRule"/>
</dbReference>
<keyword evidence="13" id="KW-0472">Membrane</keyword>
<evidence type="ECO:0000256" key="6">
    <source>
        <dbReference type="ARBA" id="ARBA00022777"/>
    </source>
</evidence>
<feature type="binding site" evidence="11">
    <location>
        <position position="470"/>
    </location>
    <ligand>
        <name>ATP</name>
        <dbReference type="ChEBI" id="CHEBI:30616"/>
    </ligand>
</feature>
<evidence type="ECO:0000313" key="15">
    <source>
        <dbReference type="EMBL" id="KIP03898.1"/>
    </source>
</evidence>
<organism evidence="15 16">
    <name type="scientific">Phlebiopsis gigantea (strain 11061_1 CR5-6)</name>
    <name type="common">White-rot fungus</name>
    <name type="synonym">Peniophora gigantea</name>
    <dbReference type="NCBI Taxonomy" id="745531"/>
    <lineage>
        <taxon>Eukaryota</taxon>
        <taxon>Fungi</taxon>
        <taxon>Dikarya</taxon>
        <taxon>Basidiomycota</taxon>
        <taxon>Agaricomycotina</taxon>
        <taxon>Agaricomycetes</taxon>
        <taxon>Polyporales</taxon>
        <taxon>Phanerochaetaceae</taxon>
        <taxon>Phlebiopsis</taxon>
    </lineage>
</organism>
<comment type="catalytic activity">
    <reaction evidence="10">
        <text>L-tyrosyl-[protein] + ATP = O-phospho-L-tyrosyl-[protein] + ADP + H(+)</text>
        <dbReference type="Rhea" id="RHEA:10596"/>
        <dbReference type="Rhea" id="RHEA-COMP:10136"/>
        <dbReference type="Rhea" id="RHEA-COMP:20101"/>
        <dbReference type="ChEBI" id="CHEBI:15378"/>
        <dbReference type="ChEBI" id="CHEBI:30616"/>
        <dbReference type="ChEBI" id="CHEBI:46858"/>
        <dbReference type="ChEBI" id="CHEBI:61978"/>
        <dbReference type="ChEBI" id="CHEBI:456216"/>
        <dbReference type="EC" id="2.7.12.1"/>
    </reaction>
</comment>
<feature type="region of interest" description="Disordered" evidence="12">
    <location>
        <begin position="288"/>
        <end position="323"/>
    </location>
</feature>
<comment type="similarity">
    <text evidence="1">Belongs to the protein kinase superfamily. CMGC Ser/Thr protein kinase family. MNB/DYRK subfamily.</text>
</comment>
<dbReference type="PROSITE" id="PS00108">
    <property type="entry name" value="PROTEIN_KINASE_ST"/>
    <property type="match status" value="1"/>
</dbReference>
<keyword evidence="6" id="KW-0418">Kinase</keyword>